<proteinExistence type="predicted"/>
<sequence>MKNINMLIRTVCFFFYLVGFFSIAQIYNDENPKLKGKIKSVDLSVTEYRQHEKPSEHQSFDIKGRILVEKKYSDGRLINEERNEYQPNQIITTNCHYCNDFDKTFSRFSIKENQKYPYSGYVTNSQSGGRKVYKTIDSKGNVVSEKSYNTEGYLLFITTYVYNTTSKITLRETLDDENKLTSYRKYVYNKNGLILEDINKNETQPESKSNYSYDNLGRKTFYKDNYANRIYTETYEYSKVKDTAKTLTYSAYDNKEKKLKSIEITYPKLKNTIKEKQSIVKGKIQNRIISEYDENKKLIGQKFYDEKNELIRETHTKYDKTGNWVEINVEQTISLRYNNDPPKMELQTKKYLRKILYY</sequence>
<dbReference type="AlphaFoldDB" id="A0A9Q3V0K9"/>
<keyword evidence="1" id="KW-0472">Membrane</keyword>
<comment type="caution">
    <text evidence="2">The sequence shown here is derived from an EMBL/GenBank/DDBJ whole genome shotgun (WGS) entry which is preliminary data.</text>
</comment>
<reference evidence="2" key="1">
    <citation type="submission" date="2021-11" db="EMBL/GenBank/DDBJ databases">
        <title>Description of novel Chryseobacterium species.</title>
        <authorList>
            <person name="Saticioglu I.B."/>
            <person name="Ay H."/>
            <person name="Altun S."/>
            <person name="Duman M."/>
        </authorList>
    </citation>
    <scope>NUCLEOTIDE SEQUENCE</scope>
    <source>
        <strain evidence="2">C-17</strain>
    </source>
</reference>
<dbReference type="EMBL" id="JAJNAY010000001">
    <property type="protein sequence ID" value="MCD1115922.1"/>
    <property type="molecule type" value="Genomic_DNA"/>
</dbReference>
<protein>
    <recommendedName>
        <fullName evidence="4">YD repeat-containing protein</fullName>
    </recommendedName>
</protein>
<dbReference type="Proteomes" id="UP001108025">
    <property type="component" value="Unassembled WGS sequence"/>
</dbReference>
<keyword evidence="1" id="KW-1133">Transmembrane helix</keyword>
<evidence type="ECO:0008006" key="4">
    <source>
        <dbReference type="Google" id="ProtNLM"/>
    </source>
</evidence>
<dbReference type="RefSeq" id="WP_230667194.1">
    <property type="nucleotide sequence ID" value="NZ_JAJNAY010000001.1"/>
</dbReference>
<gene>
    <name evidence="2" type="ORF">LO744_03450</name>
</gene>
<keyword evidence="3" id="KW-1185">Reference proteome</keyword>
<evidence type="ECO:0000313" key="3">
    <source>
        <dbReference type="Proteomes" id="UP001108025"/>
    </source>
</evidence>
<keyword evidence="1" id="KW-0812">Transmembrane</keyword>
<organism evidence="2 3">
    <name type="scientific">Chryseobacterium turcicum</name>
    <dbReference type="NCBI Taxonomy" id="2898076"/>
    <lineage>
        <taxon>Bacteria</taxon>
        <taxon>Pseudomonadati</taxon>
        <taxon>Bacteroidota</taxon>
        <taxon>Flavobacteriia</taxon>
        <taxon>Flavobacteriales</taxon>
        <taxon>Weeksellaceae</taxon>
        <taxon>Chryseobacterium group</taxon>
        <taxon>Chryseobacterium</taxon>
    </lineage>
</organism>
<evidence type="ECO:0000313" key="2">
    <source>
        <dbReference type="EMBL" id="MCD1115922.1"/>
    </source>
</evidence>
<name>A0A9Q3V0K9_9FLAO</name>
<accession>A0A9Q3V0K9</accession>
<feature type="transmembrane region" description="Helical" evidence="1">
    <location>
        <begin position="7"/>
        <end position="27"/>
    </location>
</feature>
<evidence type="ECO:0000256" key="1">
    <source>
        <dbReference type="SAM" id="Phobius"/>
    </source>
</evidence>